<dbReference type="InterPro" id="IPR043130">
    <property type="entry name" value="CDP-OH_PTrfase_TM_dom"/>
</dbReference>
<comment type="catalytic activity">
    <reaction evidence="14">
        <text>a CDP-1,2-diacyl-sn-glycerol + sn-glycerol 3-phosphate = a 1,2-diacyl-sn-glycero-3-phospho-(1'-sn-glycero-3'-phosphate) + CMP + H(+)</text>
        <dbReference type="Rhea" id="RHEA:12593"/>
        <dbReference type="ChEBI" id="CHEBI:15378"/>
        <dbReference type="ChEBI" id="CHEBI:57597"/>
        <dbReference type="ChEBI" id="CHEBI:58332"/>
        <dbReference type="ChEBI" id="CHEBI:60110"/>
        <dbReference type="ChEBI" id="CHEBI:60377"/>
        <dbReference type="EC" id="2.7.8.5"/>
    </reaction>
</comment>
<accession>M4V884</accession>
<evidence type="ECO:0000256" key="3">
    <source>
        <dbReference type="ARBA" id="ARBA00010441"/>
    </source>
</evidence>
<evidence type="ECO:0000256" key="8">
    <source>
        <dbReference type="ARBA" id="ARBA00022692"/>
    </source>
</evidence>
<dbReference type="KEGG" id="bex:A11Q_1381"/>
<comment type="pathway">
    <text evidence="2">Phospholipid metabolism; phosphatidylglycerol biosynthesis; phosphatidylglycerol from CDP-diacylglycerol: step 1/2.</text>
</comment>
<keyword evidence="7 16" id="KW-0808">Transferase</keyword>
<feature type="transmembrane region" description="Helical" evidence="17">
    <location>
        <begin position="7"/>
        <end position="25"/>
    </location>
</feature>
<evidence type="ECO:0000256" key="11">
    <source>
        <dbReference type="ARBA" id="ARBA00023136"/>
    </source>
</evidence>
<sequence>MSKLPLYLTLSRIFLIVPTAFFLYIDQSWGAWIAAILFTAASITDYYDGYYARKLNAVSNLGKFLDPVADKILVSGILILLLQRGQIDPWLIILIITRDTIVAGVRAAASADGIVIAAQTAGKWKAAIQMISIPMLILNDLHPYFPNQKIGYGLLWLSVLLSLKSGYDYCLAYFASTNKK</sequence>
<evidence type="ECO:0000313" key="19">
    <source>
        <dbReference type="Proteomes" id="UP000012040"/>
    </source>
</evidence>
<evidence type="ECO:0000256" key="7">
    <source>
        <dbReference type="ARBA" id="ARBA00022679"/>
    </source>
</evidence>
<dbReference type="PATRIC" id="fig|1184267.3.peg.1400"/>
<dbReference type="Proteomes" id="UP000012040">
    <property type="component" value="Chromosome"/>
</dbReference>
<keyword evidence="11 17" id="KW-0472">Membrane</keyword>
<dbReference type="STRING" id="1184267.A11Q_1381"/>
<evidence type="ECO:0000256" key="17">
    <source>
        <dbReference type="SAM" id="Phobius"/>
    </source>
</evidence>
<dbReference type="InterPro" id="IPR000462">
    <property type="entry name" value="CDP-OH_P_trans"/>
</dbReference>
<dbReference type="EMBL" id="CP003537">
    <property type="protein sequence ID" value="AGH95597.1"/>
    <property type="molecule type" value="Genomic_DNA"/>
</dbReference>
<dbReference type="InterPro" id="IPR050324">
    <property type="entry name" value="CDP-alcohol_PTase-I"/>
</dbReference>
<keyword evidence="9 17" id="KW-1133">Transmembrane helix</keyword>
<evidence type="ECO:0000256" key="4">
    <source>
        <dbReference type="ARBA" id="ARBA00013170"/>
    </source>
</evidence>
<evidence type="ECO:0000256" key="16">
    <source>
        <dbReference type="RuleBase" id="RU003750"/>
    </source>
</evidence>
<comment type="similarity">
    <text evidence="3 16">Belongs to the CDP-alcohol phosphatidyltransferase class-I family.</text>
</comment>
<evidence type="ECO:0000256" key="15">
    <source>
        <dbReference type="NCBIfam" id="TIGR00560"/>
    </source>
</evidence>
<evidence type="ECO:0000313" key="18">
    <source>
        <dbReference type="EMBL" id="AGH95597.1"/>
    </source>
</evidence>
<gene>
    <name evidence="18" type="ORF">A11Q_1381</name>
</gene>
<evidence type="ECO:0000256" key="9">
    <source>
        <dbReference type="ARBA" id="ARBA00022989"/>
    </source>
</evidence>
<dbReference type="InterPro" id="IPR048254">
    <property type="entry name" value="CDP_ALCOHOL_P_TRANSF_CS"/>
</dbReference>
<evidence type="ECO:0000256" key="13">
    <source>
        <dbReference type="ARBA" id="ARBA00023264"/>
    </source>
</evidence>
<dbReference type="HOGENOM" id="CLU_051314_2_3_7"/>
<dbReference type="PIRSF" id="PIRSF000847">
    <property type="entry name" value="Phos_ph_gly_syn"/>
    <property type="match status" value="1"/>
</dbReference>
<comment type="subcellular location">
    <subcellularLocation>
        <location evidence="1">Membrane</location>
        <topology evidence="1">Multi-pass membrane protein</topology>
    </subcellularLocation>
</comment>
<evidence type="ECO:0000256" key="1">
    <source>
        <dbReference type="ARBA" id="ARBA00004141"/>
    </source>
</evidence>
<keyword evidence="12" id="KW-0594">Phospholipid biosynthesis</keyword>
<keyword evidence="19" id="KW-1185">Reference proteome</keyword>
<dbReference type="Pfam" id="PF01066">
    <property type="entry name" value="CDP-OH_P_transf"/>
    <property type="match status" value="1"/>
</dbReference>
<dbReference type="EC" id="2.7.8.5" evidence="4 15"/>
<dbReference type="RefSeq" id="WP_015470087.1">
    <property type="nucleotide sequence ID" value="NC_020813.1"/>
</dbReference>
<name>M4V884_9BACT</name>
<evidence type="ECO:0000256" key="5">
    <source>
        <dbReference type="ARBA" id="ARBA00014944"/>
    </source>
</evidence>
<keyword evidence="6" id="KW-0444">Lipid biosynthesis</keyword>
<evidence type="ECO:0000256" key="10">
    <source>
        <dbReference type="ARBA" id="ARBA00023098"/>
    </source>
</evidence>
<dbReference type="NCBIfam" id="TIGR00560">
    <property type="entry name" value="pgsA"/>
    <property type="match status" value="1"/>
</dbReference>
<evidence type="ECO:0000256" key="2">
    <source>
        <dbReference type="ARBA" id="ARBA00005042"/>
    </source>
</evidence>
<dbReference type="AlphaFoldDB" id="M4V884"/>
<keyword evidence="10" id="KW-0443">Lipid metabolism</keyword>
<dbReference type="PANTHER" id="PTHR14269:SF62">
    <property type="entry name" value="CDP-DIACYLGLYCEROL--GLYCEROL-3-PHOSPHATE 3-PHOSPHATIDYLTRANSFERASE 1, CHLOROPLASTIC"/>
    <property type="match status" value="1"/>
</dbReference>
<protein>
    <recommendedName>
        <fullName evidence="5 15">CDP-diacylglycerol--glycerol-3-phosphate 3-phosphatidyltransferase</fullName>
        <ecNumber evidence="4 15">2.7.8.5</ecNumber>
    </recommendedName>
</protein>
<evidence type="ECO:0000256" key="14">
    <source>
        <dbReference type="ARBA" id="ARBA00048586"/>
    </source>
</evidence>
<dbReference type="eggNOG" id="COG0558">
    <property type="taxonomic scope" value="Bacteria"/>
</dbReference>
<dbReference type="InterPro" id="IPR004570">
    <property type="entry name" value="Phosphatidylglycerol_P_synth"/>
</dbReference>
<dbReference type="PANTHER" id="PTHR14269">
    <property type="entry name" value="CDP-DIACYLGLYCEROL--GLYCEROL-3-PHOSPHATE 3-PHOSPHATIDYLTRANSFERASE-RELATED"/>
    <property type="match status" value="1"/>
</dbReference>
<evidence type="ECO:0000256" key="12">
    <source>
        <dbReference type="ARBA" id="ARBA00023209"/>
    </source>
</evidence>
<dbReference type="OrthoDB" id="5296679at2"/>
<dbReference type="Gene3D" id="1.20.120.1760">
    <property type="match status" value="1"/>
</dbReference>
<keyword evidence="13" id="KW-1208">Phospholipid metabolism</keyword>
<dbReference type="GO" id="GO:0046474">
    <property type="term" value="P:glycerophospholipid biosynthetic process"/>
    <property type="evidence" value="ECO:0007669"/>
    <property type="project" value="TreeGrafter"/>
</dbReference>
<dbReference type="GO" id="GO:0008444">
    <property type="term" value="F:CDP-diacylglycerol-glycerol-3-phosphate 3-phosphatidyltransferase activity"/>
    <property type="evidence" value="ECO:0007669"/>
    <property type="project" value="UniProtKB-UniRule"/>
</dbReference>
<keyword evidence="8 17" id="KW-0812">Transmembrane</keyword>
<dbReference type="GO" id="GO:0016020">
    <property type="term" value="C:membrane"/>
    <property type="evidence" value="ECO:0007669"/>
    <property type="project" value="UniProtKB-SubCell"/>
</dbReference>
<reference evidence="18 19" key="1">
    <citation type="journal article" date="2013" name="ISME J.">
        <title>By their genes ye shall know them: genomic signatures of predatory bacteria.</title>
        <authorList>
            <person name="Pasternak Z."/>
            <person name="Pietrokovski S."/>
            <person name="Rotem O."/>
            <person name="Gophna U."/>
            <person name="Lurie-Weinberger M.N."/>
            <person name="Jurkevitch E."/>
        </authorList>
    </citation>
    <scope>NUCLEOTIDE SEQUENCE [LARGE SCALE GENOMIC DNA]</scope>
    <source>
        <strain evidence="18 19">JSS</strain>
    </source>
</reference>
<dbReference type="PROSITE" id="PS00379">
    <property type="entry name" value="CDP_ALCOHOL_P_TRANSF"/>
    <property type="match status" value="1"/>
</dbReference>
<organism evidence="18 19">
    <name type="scientific">Pseudobdellovibrio exovorus JSS</name>
    <dbReference type="NCBI Taxonomy" id="1184267"/>
    <lineage>
        <taxon>Bacteria</taxon>
        <taxon>Pseudomonadati</taxon>
        <taxon>Bdellovibrionota</taxon>
        <taxon>Bdellovibrionia</taxon>
        <taxon>Bdellovibrionales</taxon>
        <taxon>Pseudobdellovibrionaceae</taxon>
        <taxon>Pseudobdellovibrio</taxon>
    </lineage>
</organism>
<proteinExistence type="inferred from homology"/>
<evidence type="ECO:0000256" key="6">
    <source>
        <dbReference type="ARBA" id="ARBA00022516"/>
    </source>
</evidence>